<reference evidence="1" key="2">
    <citation type="submission" date="2022-01" db="EMBL/GenBank/DDBJ databases">
        <authorList>
            <person name="Zivanovic Y."/>
            <person name="Moreira D."/>
            <person name="Lopez-Garcia P."/>
        </authorList>
    </citation>
    <scope>NUCLEOTIDE SEQUENCE</scope>
    <source>
        <strain evidence="1">G9</strain>
    </source>
</reference>
<dbReference type="EMBL" id="JAKKUT010000001">
    <property type="protein sequence ID" value="MDG2989561.1"/>
    <property type="molecule type" value="Genomic_DNA"/>
</dbReference>
<gene>
    <name evidence="1" type="ORF">L3556_01235</name>
</gene>
<keyword evidence="2" id="KW-1185">Reference proteome</keyword>
<protein>
    <submittedName>
        <fullName evidence="1">Class I SAM-dependent methyltransferase</fullName>
    </submittedName>
</protein>
<keyword evidence="1" id="KW-0808">Transferase</keyword>
<dbReference type="Proteomes" id="UP001154265">
    <property type="component" value="Unassembled WGS sequence"/>
</dbReference>
<evidence type="ECO:0000313" key="2">
    <source>
        <dbReference type="Proteomes" id="UP001154265"/>
    </source>
</evidence>
<dbReference type="GO" id="GO:0008168">
    <property type="term" value="F:methyltransferase activity"/>
    <property type="evidence" value="ECO:0007669"/>
    <property type="project" value="UniProtKB-KW"/>
</dbReference>
<dbReference type="PANTHER" id="PTHR43861:SF6">
    <property type="entry name" value="METHYLTRANSFERASE TYPE 11"/>
    <property type="match status" value="1"/>
</dbReference>
<comment type="caution">
    <text evidence="1">The sequence shown here is derived from an EMBL/GenBank/DDBJ whole genome shotgun (WGS) entry which is preliminary data.</text>
</comment>
<organism evidence="1 2">
    <name type="scientific">Candidatus Synechococcus calcipolaris G9</name>
    <dbReference type="NCBI Taxonomy" id="1497997"/>
    <lineage>
        <taxon>Bacteria</taxon>
        <taxon>Bacillati</taxon>
        <taxon>Cyanobacteriota</taxon>
        <taxon>Cyanophyceae</taxon>
        <taxon>Synechococcales</taxon>
        <taxon>Synechococcaceae</taxon>
        <taxon>Synechococcus</taxon>
    </lineage>
</organism>
<keyword evidence="1" id="KW-0489">Methyltransferase</keyword>
<dbReference type="GO" id="GO:0032259">
    <property type="term" value="P:methylation"/>
    <property type="evidence" value="ECO:0007669"/>
    <property type="project" value="UniProtKB-KW"/>
</dbReference>
<dbReference type="CDD" id="cd02440">
    <property type="entry name" value="AdoMet_MTases"/>
    <property type="match status" value="1"/>
</dbReference>
<accession>A0ABT6EUN0</accession>
<dbReference type="Gene3D" id="3.40.50.150">
    <property type="entry name" value="Vaccinia Virus protein VP39"/>
    <property type="match status" value="1"/>
</dbReference>
<reference evidence="1" key="1">
    <citation type="journal article" date="2022" name="Genome Biol. Evol.">
        <title>A New Gene Family Diagnostic for Intracellular Biomineralization of Amorphous Ca Carbonates by Cyanobacteria.</title>
        <authorList>
            <person name="Benzerara K."/>
            <person name="Duprat E."/>
            <person name="Bitard-Feildel T."/>
            <person name="Caumes G."/>
            <person name="Cassier-Chauvat C."/>
            <person name="Chauvat F."/>
            <person name="Dezi M."/>
            <person name="Diop S.I."/>
            <person name="Gaschignard G."/>
            <person name="Gorgen S."/>
            <person name="Gugger M."/>
            <person name="Lopez-Garcia P."/>
            <person name="Millet M."/>
            <person name="Skouri-Panet F."/>
            <person name="Moreira D."/>
            <person name="Callebaut I."/>
        </authorList>
    </citation>
    <scope>NUCLEOTIDE SEQUENCE</scope>
    <source>
        <strain evidence="1">G9</strain>
    </source>
</reference>
<name>A0ABT6EUN0_9SYNE</name>
<dbReference type="InterPro" id="IPR029063">
    <property type="entry name" value="SAM-dependent_MTases_sf"/>
</dbReference>
<sequence length="384" mass="43851">MINCALTGKTLKKPIYESQGNLSVTSLSQTYEGKTVVYFNEEIGHLQTKEIKDIEVYYDKQYQFFNQSDEDDILYKVIDGKKVFRQEHQVNTLLSKINFEAGMQVLDYGCAKGTVMKRLGLHNPSVEIYLFDVSQMYVNLWDKFLPSDHYASYKIKPEWHKKFDLVTSFFAFEHAPYPVKELRNINNLLKDGGYFYCIVPNVFENTGDFIVADHVHHYSDVSLKYLLAKAGFETVEIDAFSHFGAYIAIGKKKSQNSLEFDINSQKLADVVNAVQETANYWNTLQDKICQFEQSVRGQKSAIYGAGVYGSFIATCLENLNNVQCFIDQNPLLHNTKVMGKDIHHPDDLPQDVTSIYVGINPRIASQIIGGIASWKDKKLSILYL</sequence>
<dbReference type="SUPFAM" id="SSF53335">
    <property type="entry name" value="S-adenosyl-L-methionine-dependent methyltransferases"/>
    <property type="match status" value="1"/>
</dbReference>
<evidence type="ECO:0000313" key="1">
    <source>
        <dbReference type="EMBL" id="MDG2989561.1"/>
    </source>
</evidence>
<dbReference type="RefSeq" id="WP_277865482.1">
    <property type="nucleotide sequence ID" value="NZ_JAKKUT010000001.1"/>
</dbReference>
<proteinExistence type="predicted"/>
<dbReference type="PANTHER" id="PTHR43861">
    <property type="entry name" value="TRANS-ACONITATE 2-METHYLTRANSFERASE-RELATED"/>
    <property type="match status" value="1"/>
</dbReference>
<dbReference type="Pfam" id="PF13489">
    <property type="entry name" value="Methyltransf_23"/>
    <property type="match status" value="1"/>
</dbReference>